<sequence length="54" mass="5709">MHLGEFSLAMTHAVTSLDIARGTGDRPLQAKAHVTIALVMSDVYDDQGAASHMA</sequence>
<gene>
    <name evidence="1" type="ORF">SAMN04488058_11326</name>
</gene>
<name>A0A1H7AIH7_9DEIO</name>
<reference evidence="2" key="1">
    <citation type="submission" date="2016-10" db="EMBL/GenBank/DDBJ databases">
        <authorList>
            <person name="Varghese N."/>
            <person name="Submissions S."/>
        </authorList>
    </citation>
    <scope>NUCLEOTIDE SEQUENCE [LARGE SCALE GENOMIC DNA]</scope>
    <source>
        <strain evidence="2">CGMCC 1.10218</strain>
    </source>
</reference>
<dbReference type="AlphaFoldDB" id="A0A1H7AIH7"/>
<evidence type="ECO:0000313" key="1">
    <source>
        <dbReference type="EMBL" id="SEJ65399.1"/>
    </source>
</evidence>
<keyword evidence="2" id="KW-1185">Reference proteome</keyword>
<dbReference type="RefSeq" id="WP_177183203.1">
    <property type="nucleotide sequence ID" value="NZ_FNZA01000013.1"/>
</dbReference>
<dbReference type="Proteomes" id="UP000199223">
    <property type="component" value="Unassembled WGS sequence"/>
</dbReference>
<protein>
    <submittedName>
        <fullName evidence="1">Uncharacterized protein</fullName>
    </submittedName>
</protein>
<accession>A0A1H7AIH7</accession>
<proteinExistence type="predicted"/>
<organism evidence="1 2">
    <name type="scientific">Deinococcus reticulitermitis</name>
    <dbReference type="NCBI Taxonomy" id="856736"/>
    <lineage>
        <taxon>Bacteria</taxon>
        <taxon>Thermotogati</taxon>
        <taxon>Deinococcota</taxon>
        <taxon>Deinococci</taxon>
        <taxon>Deinococcales</taxon>
        <taxon>Deinococcaceae</taxon>
        <taxon>Deinococcus</taxon>
    </lineage>
</organism>
<evidence type="ECO:0000313" key="2">
    <source>
        <dbReference type="Proteomes" id="UP000199223"/>
    </source>
</evidence>
<dbReference type="EMBL" id="FNZA01000013">
    <property type="protein sequence ID" value="SEJ65399.1"/>
    <property type="molecule type" value="Genomic_DNA"/>
</dbReference>